<reference evidence="2" key="1">
    <citation type="submission" date="2024-06" db="EMBL/GenBank/DDBJ databases">
        <authorList>
            <person name="Huang C.H."/>
            <person name="Ting Y.S."/>
            <person name="Cheng Y.H."/>
        </authorList>
    </citation>
    <scope>NUCLEOTIDE SEQUENCE</scope>
    <source>
        <strain evidence="2">TCI803</strain>
    </source>
</reference>
<proteinExistence type="predicted"/>
<keyword evidence="2" id="KW-0540">Nuclease</keyword>
<dbReference type="GO" id="GO:0004519">
    <property type="term" value="F:endonuclease activity"/>
    <property type="evidence" value="ECO:0007669"/>
    <property type="project" value="UniProtKB-KW"/>
</dbReference>
<dbReference type="EMBL" id="CP158453">
    <property type="protein sequence ID" value="XBX99569.1"/>
    <property type="molecule type" value="Genomic_DNA"/>
</dbReference>
<keyword evidence="2" id="KW-0378">Hydrolase</keyword>
<dbReference type="InterPro" id="IPR021810">
    <property type="entry name" value="T1RH-like_C"/>
</dbReference>
<feature type="domain" description="Type I restriction enzyme HindI endonuclease subunit-like C-terminal" evidence="1">
    <location>
        <begin position="3"/>
        <end position="147"/>
    </location>
</feature>
<accession>A0AAU7WL23</accession>
<evidence type="ECO:0000259" key="1">
    <source>
        <dbReference type="Pfam" id="PF11867"/>
    </source>
</evidence>
<dbReference type="GeneID" id="93258527"/>
<evidence type="ECO:0000313" key="2">
    <source>
        <dbReference type="EMBL" id="XBX99569.1"/>
    </source>
</evidence>
<dbReference type="AlphaFoldDB" id="A0AAU7WL23"/>
<dbReference type="RefSeq" id="WP_350346713.1">
    <property type="nucleotide sequence ID" value="NZ_CP158453.1"/>
</dbReference>
<gene>
    <name evidence="2" type="ORF">ABR335_02960</name>
</gene>
<dbReference type="Pfam" id="PF11867">
    <property type="entry name" value="T1RH-like_C"/>
    <property type="match status" value="1"/>
</dbReference>
<keyword evidence="2" id="KW-0255">Endonuclease</keyword>
<organism evidence="2">
    <name type="scientific">Heyndrickxia faecalis</name>
    <dbReference type="NCBI Taxonomy" id="2824910"/>
    <lineage>
        <taxon>Bacteria</taxon>
        <taxon>Bacillati</taxon>
        <taxon>Bacillota</taxon>
        <taxon>Bacilli</taxon>
        <taxon>Bacillales</taxon>
        <taxon>Bacillaceae</taxon>
        <taxon>Heyndrickxia</taxon>
    </lineage>
</organism>
<protein>
    <submittedName>
        <fullName evidence="2">Type I restriction enzyme endonuclease domain-containing protein</fullName>
    </submittedName>
</protein>
<sequence>MYYKKFSERIQEAIQEYKDKRISEAEYLNRMKDIMNDYRRGESSERYPEIIKENRNAQAFYGVTKDILSETTETAASYDTNTLGDLALKIDEIIQEHQKVDWHDNVEIHNRIAQELDDLLFDFKEKHNLDIDFDTIDKIIEQIKTVALRRY</sequence>
<name>A0AAU7WL23_9BACI</name>